<evidence type="ECO:0000256" key="1">
    <source>
        <dbReference type="SAM" id="MobiDB-lite"/>
    </source>
</evidence>
<feature type="non-terminal residue" evidence="2">
    <location>
        <position position="57"/>
    </location>
</feature>
<evidence type="ECO:0000313" key="2">
    <source>
        <dbReference type="EMBL" id="CAI0473472.1"/>
    </source>
</evidence>
<dbReference type="Proteomes" id="UP001154282">
    <property type="component" value="Unassembled WGS sequence"/>
</dbReference>
<dbReference type="AlphaFoldDB" id="A0AAV0PSP7"/>
<gene>
    <name evidence="2" type="ORF">LITE_LOCUS39655</name>
</gene>
<name>A0AAV0PSP7_9ROSI</name>
<protein>
    <submittedName>
        <fullName evidence="2">Uncharacterized protein</fullName>
    </submittedName>
</protein>
<sequence>MQPAMSQARVLVTNVQAQGPPKANQKHRAANEMSHNQQKEEQIGSCSVSFVFLIFGV</sequence>
<reference evidence="2" key="1">
    <citation type="submission" date="2022-08" db="EMBL/GenBank/DDBJ databases">
        <authorList>
            <person name="Gutierrez-Valencia J."/>
        </authorList>
    </citation>
    <scope>NUCLEOTIDE SEQUENCE</scope>
</reference>
<dbReference type="EMBL" id="CAMGYJ010000009">
    <property type="protein sequence ID" value="CAI0473472.1"/>
    <property type="molecule type" value="Genomic_DNA"/>
</dbReference>
<organism evidence="2 3">
    <name type="scientific">Linum tenue</name>
    <dbReference type="NCBI Taxonomy" id="586396"/>
    <lineage>
        <taxon>Eukaryota</taxon>
        <taxon>Viridiplantae</taxon>
        <taxon>Streptophyta</taxon>
        <taxon>Embryophyta</taxon>
        <taxon>Tracheophyta</taxon>
        <taxon>Spermatophyta</taxon>
        <taxon>Magnoliopsida</taxon>
        <taxon>eudicotyledons</taxon>
        <taxon>Gunneridae</taxon>
        <taxon>Pentapetalae</taxon>
        <taxon>rosids</taxon>
        <taxon>fabids</taxon>
        <taxon>Malpighiales</taxon>
        <taxon>Linaceae</taxon>
        <taxon>Linum</taxon>
    </lineage>
</organism>
<comment type="caution">
    <text evidence="2">The sequence shown here is derived from an EMBL/GenBank/DDBJ whole genome shotgun (WGS) entry which is preliminary data.</text>
</comment>
<feature type="region of interest" description="Disordered" evidence="1">
    <location>
        <begin position="17"/>
        <end position="40"/>
    </location>
</feature>
<evidence type="ECO:0000313" key="3">
    <source>
        <dbReference type="Proteomes" id="UP001154282"/>
    </source>
</evidence>
<proteinExistence type="predicted"/>
<keyword evidence="3" id="KW-1185">Reference proteome</keyword>
<accession>A0AAV0PSP7</accession>